<dbReference type="Pfam" id="PF02311">
    <property type="entry name" value="AraC_binding"/>
    <property type="match status" value="1"/>
</dbReference>
<dbReference type="InterPro" id="IPR018060">
    <property type="entry name" value="HTH_AraC"/>
</dbReference>
<dbReference type="RefSeq" id="WP_103082869.1">
    <property type="nucleotide sequence ID" value="NZ_CP021850.1"/>
</dbReference>
<evidence type="ECO:0000256" key="3">
    <source>
        <dbReference type="ARBA" id="ARBA00023163"/>
    </source>
</evidence>
<dbReference type="InterPro" id="IPR018062">
    <property type="entry name" value="HTH_AraC-typ_CS"/>
</dbReference>
<keyword evidence="6" id="KW-1185">Reference proteome</keyword>
<proteinExistence type="predicted"/>
<dbReference type="PANTHER" id="PTHR43280:SF30">
    <property type="entry name" value="MMSAB OPERON REGULATORY PROTEIN"/>
    <property type="match status" value="1"/>
</dbReference>
<dbReference type="CDD" id="cd06986">
    <property type="entry name" value="cupin_MmsR-like_N"/>
    <property type="match status" value="1"/>
</dbReference>
<evidence type="ECO:0000256" key="1">
    <source>
        <dbReference type="ARBA" id="ARBA00023015"/>
    </source>
</evidence>
<keyword evidence="3" id="KW-0804">Transcription</keyword>
<dbReference type="PANTHER" id="PTHR43280">
    <property type="entry name" value="ARAC-FAMILY TRANSCRIPTIONAL REGULATOR"/>
    <property type="match status" value="1"/>
</dbReference>
<evidence type="ECO:0000313" key="6">
    <source>
        <dbReference type="Proteomes" id="UP000236151"/>
    </source>
</evidence>
<dbReference type="PROSITE" id="PS00041">
    <property type="entry name" value="HTH_ARAC_FAMILY_1"/>
    <property type="match status" value="1"/>
</dbReference>
<accession>A0A2K2F8A6</accession>
<dbReference type="PROSITE" id="PS01124">
    <property type="entry name" value="HTH_ARAC_FAMILY_2"/>
    <property type="match status" value="1"/>
</dbReference>
<dbReference type="SUPFAM" id="SSF46689">
    <property type="entry name" value="Homeodomain-like"/>
    <property type="match status" value="2"/>
</dbReference>
<keyword evidence="2" id="KW-0238">DNA-binding</keyword>
<gene>
    <name evidence="5" type="ORF">CDQ84_16655</name>
</gene>
<dbReference type="Proteomes" id="UP000236151">
    <property type="component" value="Unassembled WGS sequence"/>
</dbReference>
<protein>
    <submittedName>
        <fullName evidence="5">AraC family transcriptional regulator</fullName>
    </submittedName>
</protein>
<evidence type="ECO:0000259" key="4">
    <source>
        <dbReference type="PROSITE" id="PS01124"/>
    </source>
</evidence>
<dbReference type="InterPro" id="IPR009057">
    <property type="entry name" value="Homeodomain-like_sf"/>
</dbReference>
<evidence type="ECO:0000313" key="5">
    <source>
        <dbReference type="EMBL" id="PNT95693.1"/>
    </source>
</evidence>
<dbReference type="InterPro" id="IPR037923">
    <property type="entry name" value="HTH-like"/>
</dbReference>
<dbReference type="GO" id="GO:0043565">
    <property type="term" value="F:sequence-specific DNA binding"/>
    <property type="evidence" value="ECO:0007669"/>
    <property type="project" value="InterPro"/>
</dbReference>
<dbReference type="SMART" id="SM00342">
    <property type="entry name" value="HTH_ARAC"/>
    <property type="match status" value="1"/>
</dbReference>
<reference evidence="6" key="1">
    <citation type="submission" date="2017-06" db="EMBL/GenBank/DDBJ databases">
        <title>Investigating the central metabolism of Clostridium thermosuccinogenes.</title>
        <authorList>
            <person name="Koendjbiharie J.G."/>
            <person name="Van Kranenburg R."/>
            <person name="Vriesendorp B."/>
        </authorList>
    </citation>
    <scope>NUCLEOTIDE SEQUENCE [LARGE SCALE GENOMIC DNA]</scope>
    <source>
        <strain evidence="6">DSM 5806</strain>
    </source>
</reference>
<name>A0A2K2F8A6_9CLOT</name>
<dbReference type="Gene3D" id="2.60.120.280">
    <property type="entry name" value="Regulatory protein AraC"/>
    <property type="match status" value="1"/>
</dbReference>
<feature type="domain" description="HTH araC/xylS-type" evidence="4">
    <location>
        <begin position="174"/>
        <end position="272"/>
    </location>
</feature>
<organism evidence="5 6">
    <name type="scientific">Clostridium thermosuccinogenes</name>
    <dbReference type="NCBI Taxonomy" id="84032"/>
    <lineage>
        <taxon>Bacteria</taxon>
        <taxon>Bacillati</taxon>
        <taxon>Bacillota</taxon>
        <taxon>Clostridia</taxon>
        <taxon>Eubacteriales</taxon>
        <taxon>Clostridiaceae</taxon>
        <taxon>Clostridium</taxon>
    </lineage>
</organism>
<dbReference type="Gene3D" id="1.10.10.60">
    <property type="entry name" value="Homeodomain-like"/>
    <property type="match status" value="2"/>
</dbReference>
<sequence length="275" mass="32490">MIDFIPVKKLDHKDLYVYQCGSQFCEPGHSYGPAVRDHYLIHYIHSGKGIFQVDDKTYHLKKGNGFLICPDIITYYEADLQDPWHYSWIGFHGLEAERYLKLSNLSMDNPIFMYDKDDSVDSIFKQMHSTINQEKCREIKLLGLLWLFLSHLVEISPLDYPENEYEDRQKIYVRKAIEFIESNYSHHINISAMSRYIGLDRSYLNSVFKMQTKKTLKQYLIEFRIKKACELMYNDTLSIGDISRSVGYEDPLLFSKIFKKIKGQSPREYRKSLAE</sequence>
<dbReference type="PRINTS" id="PR00032">
    <property type="entry name" value="HTHARAC"/>
</dbReference>
<dbReference type="KEGG" id="cthd:CDO33_10455"/>
<dbReference type="SUPFAM" id="SSF51215">
    <property type="entry name" value="Regulatory protein AraC"/>
    <property type="match status" value="1"/>
</dbReference>
<dbReference type="GO" id="GO:0003700">
    <property type="term" value="F:DNA-binding transcription factor activity"/>
    <property type="evidence" value="ECO:0007669"/>
    <property type="project" value="InterPro"/>
</dbReference>
<dbReference type="InterPro" id="IPR003313">
    <property type="entry name" value="AraC-bd"/>
</dbReference>
<comment type="caution">
    <text evidence="5">The sequence shown here is derived from an EMBL/GenBank/DDBJ whole genome shotgun (WGS) entry which is preliminary data.</text>
</comment>
<dbReference type="EMBL" id="NIOJ01000061">
    <property type="protein sequence ID" value="PNT95693.1"/>
    <property type="molecule type" value="Genomic_DNA"/>
</dbReference>
<dbReference type="InterPro" id="IPR020449">
    <property type="entry name" value="Tscrpt_reg_AraC-type_HTH"/>
</dbReference>
<evidence type="ECO:0000256" key="2">
    <source>
        <dbReference type="ARBA" id="ARBA00023125"/>
    </source>
</evidence>
<keyword evidence="1" id="KW-0805">Transcription regulation</keyword>
<dbReference type="Pfam" id="PF12833">
    <property type="entry name" value="HTH_18"/>
    <property type="match status" value="1"/>
</dbReference>
<dbReference type="OrthoDB" id="9813413at2"/>
<dbReference type="AlphaFoldDB" id="A0A2K2F8A6"/>